<evidence type="ECO:0000259" key="5">
    <source>
        <dbReference type="PROSITE" id="PS51078"/>
    </source>
</evidence>
<dbReference type="Pfam" id="PF09339">
    <property type="entry name" value="HTH_IclR"/>
    <property type="match status" value="1"/>
</dbReference>
<dbReference type="PROSITE" id="PS51077">
    <property type="entry name" value="HTH_ICLR"/>
    <property type="match status" value="1"/>
</dbReference>
<dbReference type="InterPro" id="IPR036388">
    <property type="entry name" value="WH-like_DNA-bd_sf"/>
</dbReference>
<dbReference type="PANTHER" id="PTHR30136">
    <property type="entry name" value="HELIX-TURN-HELIX TRANSCRIPTIONAL REGULATOR, ICLR FAMILY"/>
    <property type="match status" value="1"/>
</dbReference>
<dbReference type="Pfam" id="PF01614">
    <property type="entry name" value="IclR_C"/>
    <property type="match status" value="1"/>
</dbReference>
<evidence type="ECO:0000313" key="6">
    <source>
        <dbReference type="EMBL" id="PRY18304.1"/>
    </source>
</evidence>
<dbReference type="Gene3D" id="3.30.450.40">
    <property type="match status" value="1"/>
</dbReference>
<dbReference type="PANTHER" id="PTHR30136:SF35">
    <property type="entry name" value="HTH-TYPE TRANSCRIPTIONAL REGULATOR RV1719"/>
    <property type="match status" value="1"/>
</dbReference>
<dbReference type="SMART" id="SM00346">
    <property type="entry name" value="HTH_ICLR"/>
    <property type="match status" value="1"/>
</dbReference>
<dbReference type="AlphaFoldDB" id="A0A2T0RAW7"/>
<dbReference type="EMBL" id="PVZF01000001">
    <property type="protein sequence ID" value="PRY18304.1"/>
    <property type="molecule type" value="Genomic_DNA"/>
</dbReference>
<name>A0A2T0RAW7_9ACTN</name>
<dbReference type="GO" id="GO:0003700">
    <property type="term" value="F:DNA-binding transcription factor activity"/>
    <property type="evidence" value="ECO:0007669"/>
    <property type="project" value="TreeGrafter"/>
</dbReference>
<feature type="domain" description="IclR-ED" evidence="5">
    <location>
        <begin position="70"/>
        <end position="254"/>
    </location>
</feature>
<sequence length="257" mass="27409">MSGYRERNSTAERALEILGLFDEDHPVISAARVAEQLGTSRSTAYRYVQSLVSSQFLEEAPGGGFRLGLRVLELARVARKAYGLSELALPVMQDLAAATHESVLLTRRVGDLVICLERAESVSHTVRISYERGSALPLNAGASALVLLAWADHQEVRSLLQHTTLRAFTDTTLTDVDALTDRLAHIRRDGFSVTRGEVDHDVLGVAAPIRDDTGTVVAALSVAALASRVPAAREADVVEAVVTSAGAISARLSAITG</sequence>
<feature type="domain" description="HTH iclR-type" evidence="4">
    <location>
        <begin position="8"/>
        <end position="69"/>
    </location>
</feature>
<dbReference type="GO" id="GO:0045892">
    <property type="term" value="P:negative regulation of DNA-templated transcription"/>
    <property type="evidence" value="ECO:0007669"/>
    <property type="project" value="TreeGrafter"/>
</dbReference>
<dbReference type="InterPro" id="IPR029016">
    <property type="entry name" value="GAF-like_dom_sf"/>
</dbReference>
<keyword evidence="7" id="KW-1185">Reference proteome</keyword>
<dbReference type="PROSITE" id="PS51078">
    <property type="entry name" value="ICLR_ED"/>
    <property type="match status" value="1"/>
</dbReference>
<evidence type="ECO:0000313" key="7">
    <source>
        <dbReference type="Proteomes" id="UP000238083"/>
    </source>
</evidence>
<dbReference type="SUPFAM" id="SSF46785">
    <property type="entry name" value="Winged helix' DNA-binding domain"/>
    <property type="match status" value="1"/>
</dbReference>
<evidence type="ECO:0000256" key="2">
    <source>
        <dbReference type="ARBA" id="ARBA00023125"/>
    </source>
</evidence>
<accession>A0A2T0RAW7</accession>
<evidence type="ECO:0000256" key="1">
    <source>
        <dbReference type="ARBA" id="ARBA00023015"/>
    </source>
</evidence>
<evidence type="ECO:0000259" key="4">
    <source>
        <dbReference type="PROSITE" id="PS51077"/>
    </source>
</evidence>
<dbReference type="SUPFAM" id="SSF55781">
    <property type="entry name" value="GAF domain-like"/>
    <property type="match status" value="1"/>
</dbReference>
<organism evidence="6 7">
    <name type="scientific">Kineococcus rhizosphaerae</name>
    <dbReference type="NCBI Taxonomy" id="559628"/>
    <lineage>
        <taxon>Bacteria</taxon>
        <taxon>Bacillati</taxon>
        <taxon>Actinomycetota</taxon>
        <taxon>Actinomycetes</taxon>
        <taxon>Kineosporiales</taxon>
        <taxon>Kineosporiaceae</taxon>
        <taxon>Kineococcus</taxon>
    </lineage>
</organism>
<dbReference type="GO" id="GO:0003677">
    <property type="term" value="F:DNA binding"/>
    <property type="evidence" value="ECO:0007669"/>
    <property type="project" value="UniProtKB-KW"/>
</dbReference>
<dbReference type="InterPro" id="IPR014757">
    <property type="entry name" value="Tscrpt_reg_IclR_C"/>
</dbReference>
<keyword evidence="3" id="KW-0804">Transcription</keyword>
<gene>
    <name evidence="6" type="ORF">CLV37_101549</name>
</gene>
<comment type="caution">
    <text evidence="6">The sequence shown here is derived from an EMBL/GenBank/DDBJ whole genome shotgun (WGS) entry which is preliminary data.</text>
</comment>
<keyword evidence="1" id="KW-0805">Transcription regulation</keyword>
<dbReference type="InterPro" id="IPR036390">
    <property type="entry name" value="WH_DNA-bd_sf"/>
</dbReference>
<proteinExistence type="predicted"/>
<protein>
    <submittedName>
        <fullName evidence="6">IclR family transcriptional regulator</fullName>
    </submittedName>
</protein>
<dbReference type="InterPro" id="IPR050707">
    <property type="entry name" value="HTH_MetabolicPath_Reg"/>
</dbReference>
<dbReference type="Proteomes" id="UP000238083">
    <property type="component" value="Unassembled WGS sequence"/>
</dbReference>
<dbReference type="InterPro" id="IPR005471">
    <property type="entry name" value="Tscrpt_reg_IclR_N"/>
</dbReference>
<keyword evidence="2" id="KW-0238">DNA-binding</keyword>
<evidence type="ECO:0000256" key="3">
    <source>
        <dbReference type="ARBA" id="ARBA00023163"/>
    </source>
</evidence>
<reference evidence="6 7" key="1">
    <citation type="submission" date="2018-03" db="EMBL/GenBank/DDBJ databases">
        <title>Genomic Encyclopedia of Archaeal and Bacterial Type Strains, Phase II (KMG-II): from individual species to whole genera.</title>
        <authorList>
            <person name="Goeker M."/>
        </authorList>
    </citation>
    <scope>NUCLEOTIDE SEQUENCE [LARGE SCALE GENOMIC DNA]</scope>
    <source>
        <strain evidence="6 7">DSM 19711</strain>
    </source>
</reference>
<dbReference type="Gene3D" id="1.10.10.10">
    <property type="entry name" value="Winged helix-like DNA-binding domain superfamily/Winged helix DNA-binding domain"/>
    <property type="match status" value="1"/>
</dbReference>